<accession>A0A9N9C141</accession>
<feature type="non-terminal residue" evidence="2">
    <location>
        <position position="95"/>
    </location>
</feature>
<gene>
    <name evidence="2" type="ORF">ALEPTO_LOCUS7397</name>
</gene>
<evidence type="ECO:0000256" key="1">
    <source>
        <dbReference type="SAM" id="MobiDB-lite"/>
    </source>
</evidence>
<evidence type="ECO:0000313" key="3">
    <source>
        <dbReference type="Proteomes" id="UP000789508"/>
    </source>
</evidence>
<keyword evidence="3" id="KW-1185">Reference proteome</keyword>
<organism evidence="2 3">
    <name type="scientific">Ambispora leptoticha</name>
    <dbReference type="NCBI Taxonomy" id="144679"/>
    <lineage>
        <taxon>Eukaryota</taxon>
        <taxon>Fungi</taxon>
        <taxon>Fungi incertae sedis</taxon>
        <taxon>Mucoromycota</taxon>
        <taxon>Glomeromycotina</taxon>
        <taxon>Glomeromycetes</taxon>
        <taxon>Archaeosporales</taxon>
        <taxon>Ambisporaceae</taxon>
        <taxon>Ambispora</taxon>
    </lineage>
</organism>
<dbReference type="Proteomes" id="UP000789508">
    <property type="component" value="Unassembled WGS sequence"/>
</dbReference>
<evidence type="ECO:0000313" key="2">
    <source>
        <dbReference type="EMBL" id="CAG8583971.1"/>
    </source>
</evidence>
<comment type="caution">
    <text evidence="2">The sequence shown here is derived from an EMBL/GenBank/DDBJ whole genome shotgun (WGS) entry which is preliminary data.</text>
</comment>
<name>A0A9N9C141_9GLOM</name>
<feature type="region of interest" description="Disordered" evidence="1">
    <location>
        <begin position="1"/>
        <end position="21"/>
    </location>
</feature>
<reference evidence="2" key="1">
    <citation type="submission" date="2021-06" db="EMBL/GenBank/DDBJ databases">
        <authorList>
            <person name="Kallberg Y."/>
            <person name="Tangrot J."/>
            <person name="Rosling A."/>
        </authorList>
    </citation>
    <scope>NUCLEOTIDE SEQUENCE</scope>
    <source>
        <strain evidence="2">FL130A</strain>
    </source>
</reference>
<sequence length="95" mass="10651">WAPGDGGVDRRDRKNFNNFSAPQEKIISSGTKHTARNIKIQNDIKIVIAKELDNPVLSSLSAGLQETEKLDITCIREKIAYRGKILNTPYILDLD</sequence>
<dbReference type="AlphaFoldDB" id="A0A9N9C141"/>
<proteinExistence type="predicted"/>
<protein>
    <submittedName>
        <fullName evidence="2">7070_t:CDS:1</fullName>
    </submittedName>
</protein>
<dbReference type="EMBL" id="CAJVPS010003166">
    <property type="protein sequence ID" value="CAG8583971.1"/>
    <property type="molecule type" value="Genomic_DNA"/>
</dbReference>